<evidence type="ECO:0000256" key="1">
    <source>
        <dbReference type="SAM" id="MobiDB-lite"/>
    </source>
</evidence>
<organism evidence="2 3">
    <name type="scientific">Lolium multiflorum</name>
    <name type="common">Italian ryegrass</name>
    <name type="synonym">Lolium perenne subsp. multiflorum</name>
    <dbReference type="NCBI Taxonomy" id="4521"/>
    <lineage>
        <taxon>Eukaryota</taxon>
        <taxon>Viridiplantae</taxon>
        <taxon>Streptophyta</taxon>
        <taxon>Embryophyta</taxon>
        <taxon>Tracheophyta</taxon>
        <taxon>Spermatophyta</taxon>
        <taxon>Magnoliopsida</taxon>
        <taxon>Liliopsida</taxon>
        <taxon>Poales</taxon>
        <taxon>Poaceae</taxon>
        <taxon>BOP clade</taxon>
        <taxon>Pooideae</taxon>
        <taxon>Poodae</taxon>
        <taxon>Poeae</taxon>
        <taxon>Poeae Chloroplast Group 2 (Poeae type)</taxon>
        <taxon>Loliodinae</taxon>
        <taxon>Loliinae</taxon>
        <taxon>Lolium</taxon>
    </lineage>
</organism>
<dbReference type="EMBL" id="JAUUTY010000007">
    <property type="protein sequence ID" value="KAK1607924.1"/>
    <property type="molecule type" value="Genomic_DNA"/>
</dbReference>
<dbReference type="PANTHER" id="PTHR11439">
    <property type="entry name" value="GAG-POL-RELATED RETROTRANSPOSON"/>
    <property type="match status" value="1"/>
</dbReference>
<dbReference type="PANTHER" id="PTHR11439:SF524">
    <property type="entry name" value="RNA-DIRECTED DNA POLYMERASE, PROTEIN KINASE RLK-PELLE-DLSV FAMILY"/>
    <property type="match status" value="1"/>
</dbReference>
<keyword evidence="3" id="KW-1185">Reference proteome</keyword>
<feature type="region of interest" description="Disordered" evidence="1">
    <location>
        <begin position="1"/>
        <end position="27"/>
    </location>
</feature>
<protein>
    <recommendedName>
        <fullName evidence="4">Mitochondrial protein</fullName>
    </recommendedName>
</protein>
<reference evidence="2" key="1">
    <citation type="submission" date="2023-07" db="EMBL/GenBank/DDBJ databases">
        <title>A chromosome-level genome assembly of Lolium multiflorum.</title>
        <authorList>
            <person name="Chen Y."/>
            <person name="Copetti D."/>
            <person name="Kolliker R."/>
            <person name="Studer B."/>
        </authorList>
    </citation>
    <scope>NUCLEOTIDE SEQUENCE</scope>
    <source>
        <strain evidence="2">02402/16</strain>
        <tissue evidence="2">Leaf</tissue>
    </source>
</reference>
<dbReference type="Proteomes" id="UP001231189">
    <property type="component" value="Unassembled WGS sequence"/>
</dbReference>
<evidence type="ECO:0008006" key="4">
    <source>
        <dbReference type="Google" id="ProtNLM"/>
    </source>
</evidence>
<dbReference type="AlphaFoldDB" id="A0AAD8VIL5"/>
<evidence type="ECO:0000313" key="3">
    <source>
        <dbReference type="Proteomes" id="UP001231189"/>
    </source>
</evidence>
<gene>
    <name evidence="2" type="ORF">QYE76_031597</name>
</gene>
<evidence type="ECO:0000313" key="2">
    <source>
        <dbReference type="EMBL" id="KAK1607924.1"/>
    </source>
</evidence>
<feature type="compositionally biased region" description="Polar residues" evidence="1">
    <location>
        <begin position="1"/>
        <end position="12"/>
    </location>
</feature>
<sequence length="158" mass="17248">MSNCHPASTPVDTSPKLASAAGSPVADPSSYRSLAGALQYLTFTRPDIAYAVQQIRLHMHDPRDQHLTLIKRVLRYIKGTLHHGLQLTTSTTDRLVAYTDADWAGCPDTRRSTSVDTIRPSDVHLYSHLDPMETSGTKGAHAAAGGGMQWCYAVRSCR</sequence>
<name>A0AAD8VIL5_LOLMU</name>
<comment type="caution">
    <text evidence="2">The sequence shown here is derived from an EMBL/GenBank/DDBJ whole genome shotgun (WGS) entry which is preliminary data.</text>
</comment>
<accession>A0AAD8VIL5</accession>
<proteinExistence type="predicted"/>